<dbReference type="Gene3D" id="1.20.1280.50">
    <property type="match status" value="1"/>
</dbReference>
<organism evidence="1 2">
    <name type="scientific">Paramarasmius palmivorus</name>
    <dbReference type="NCBI Taxonomy" id="297713"/>
    <lineage>
        <taxon>Eukaryota</taxon>
        <taxon>Fungi</taxon>
        <taxon>Dikarya</taxon>
        <taxon>Basidiomycota</taxon>
        <taxon>Agaricomycotina</taxon>
        <taxon>Agaricomycetes</taxon>
        <taxon>Agaricomycetidae</taxon>
        <taxon>Agaricales</taxon>
        <taxon>Marasmiineae</taxon>
        <taxon>Marasmiaceae</taxon>
        <taxon>Paramarasmius</taxon>
    </lineage>
</organism>
<evidence type="ECO:0008006" key="3">
    <source>
        <dbReference type="Google" id="ProtNLM"/>
    </source>
</evidence>
<dbReference type="AlphaFoldDB" id="A0AAW0AV10"/>
<gene>
    <name evidence="1" type="ORF">VNI00_018686</name>
</gene>
<accession>A0AAW0AV10</accession>
<dbReference type="Proteomes" id="UP001383192">
    <property type="component" value="Unassembled WGS sequence"/>
</dbReference>
<keyword evidence="2" id="KW-1185">Reference proteome</keyword>
<proteinExistence type="predicted"/>
<reference evidence="1 2" key="1">
    <citation type="submission" date="2024-01" db="EMBL/GenBank/DDBJ databases">
        <title>A draft genome for a cacao thread blight-causing isolate of Paramarasmius palmivorus.</title>
        <authorList>
            <person name="Baruah I.K."/>
            <person name="Bukari Y."/>
            <person name="Amoako-Attah I."/>
            <person name="Meinhardt L.W."/>
            <person name="Bailey B.A."/>
            <person name="Cohen S.P."/>
        </authorList>
    </citation>
    <scope>NUCLEOTIDE SEQUENCE [LARGE SCALE GENOMIC DNA]</scope>
    <source>
        <strain evidence="1 2">GH-12</strain>
    </source>
</reference>
<comment type="caution">
    <text evidence="1">The sequence shown here is derived from an EMBL/GenBank/DDBJ whole genome shotgun (WGS) entry which is preliminary data.</text>
</comment>
<name>A0AAW0AV10_9AGAR</name>
<sequence>MAYVQAARWNDDILLAIFQHLVAEPFPPRNRISVSLAEVYRRPNFLSANYFAESHRRPDLLSVLFVCRDWNVVAVTNSSLWANLQVVHPNAAMLPAIRNWLSRAEDRPLNLSLVHLRPHGDRGAAACEVLREFVLRFRQWKSITVVAGHLIPLPLRLDESMAGENPLLEYAEFRHDDVVPFDISFAFWTVLMASPALRRLTWSGRSINADTQRRTHDLPLFEGYVHPIGWDVLRELRTSITVDNSSAIFLSSTKVNQPYLESVDIPLNFTPHPVGPLVTLDSLQSLVYCGNPQYFSRVIPIAENLTSLSLRFPSMNMRMISEVLEERGRTLTRFECGVFEDNGASGGMFVMFGRTLPVVRSVRLVYQHNLRRPWLMQRVQVPYLKEIDVCCEKQGCQEFARVASLWQSPVLGQGGS</sequence>
<dbReference type="EMBL" id="JAYKXP010000259">
    <property type="protein sequence ID" value="KAK7017094.1"/>
    <property type="molecule type" value="Genomic_DNA"/>
</dbReference>
<evidence type="ECO:0000313" key="1">
    <source>
        <dbReference type="EMBL" id="KAK7017094.1"/>
    </source>
</evidence>
<protein>
    <recommendedName>
        <fullName evidence="3">F-box domain-containing protein</fullName>
    </recommendedName>
</protein>
<evidence type="ECO:0000313" key="2">
    <source>
        <dbReference type="Proteomes" id="UP001383192"/>
    </source>
</evidence>